<protein>
    <submittedName>
        <fullName evidence="6">Transcriptional regulator</fullName>
    </submittedName>
</protein>
<keyword evidence="2" id="KW-0805">Transcription regulation</keyword>
<dbReference type="AlphaFoldDB" id="A0A512NDX1"/>
<dbReference type="Proteomes" id="UP000321058">
    <property type="component" value="Unassembled WGS sequence"/>
</dbReference>
<dbReference type="InterPro" id="IPR000847">
    <property type="entry name" value="LysR_HTH_N"/>
</dbReference>
<comment type="caution">
    <text evidence="6">The sequence shown here is derived from an EMBL/GenBank/DDBJ whole genome shotgun (WGS) entry which is preliminary data.</text>
</comment>
<dbReference type="GO" id="GO:0006351">
    <property type="term" value="P:DNA-templated transcription"/>
    <property type="evidence" value="ECO:0007669"/>
    <property type="project" value="TreeGrafter"/>
</dbReference>
<name>A0A512NDX1_9HYPH</name>
<evidence type="ECO:0000256" key="3">
    <source>
        <dbReference type="ARBA" id="ARBA00023125"/>
    </source>
</evidence>
<evidence type="ECO:0000256" key="1">
    <source>
        <dbReference type="ARBA" id="ARBA00009437"/>
    </source>
</evidence>
<dbReference type="Pfam" id="PF00126">
    <property type="entry name" value="HTH_1"/>
    <property type="match status" value="1"/>
</dbReference>
<dbReference type="PRINTS" id="PR00039">
    <property type="entry name" value="HTHLYSR"/>
</dbReference>
<dbReference type="InterPro" id="IPR005119">
    <property type="entry name" value="LysR_subst-bd"/>
</dbReference>
<gene>
    <name evidence="6" type="ORF">RSO01_42940</name>
</gene>
<dbReference type="PANTHER" id="PTHR30537">
    <property type="entry name" value="HTH-TYPE TRANSCRIPTIONAL REGULATOR"/>
    <property type="match status" value="1"/>
</dbReference>
<dbReference type="PROSITE" id="PS50931">
    <property type="entry name" value="HTH_LYSR"/>
    <property type="match status" value="1"/>
</dbReference>
<evidence type="ECO:0000259" key="5">
    <source>
        <dbReference type="PROSITE" id="PS50931"/>
    </source>
</evidence>
<dbReference type="InterPro" id="IPR036390">
    <property type="entry name" value="WH_DNA-bd_sf"/>
</dbReference>
<keyword evidence="4" id="KW-0804">Transcription</keyword>
<dbReference type="GO" id="GO:0003700">
    <property type="term" value="F:DNA-binding transcription factor activity"/>
    <property type="evidence" value="ECO:0007669"/>
    <property type="project" value="InterPro"/>
</dbReference>
<dbReference type="Pfam" id="PF03466">
    <property type="entry name" value="LysR_substrate"/>
    <property type="match status" value="1"/>
</dbReference>
<dbReference type="Gene3D" id="3.40.190.10">
    <property type="entry name" value="Periplasmic binding protein-like II"/>
    <property type="match status" value="2"/>
</dbReference>
<proteinExistence type="inferred from homology"/>
<accession>A0A512NDX1</accession>
<dbReference type="EMBL" id="BKAJ01000075">
    <property type="protein sequence ID" value="GEP57128.1"/>
    <property type="molecule type" value="Genomic_DNA"/>
</dbReference>
<organism evidence="6 7">
    <name type="scientific">Reyranella soli</name>
    <dbReference type="NCBI Taxonomy" id="1230389"/>
    <lineage>
        <taxon>Bacteria</taxon>
        <taxon>Pseudomonadati</taxon>
        <taxon>Pseudomonadota</taxon>
        <taxon>Alphaproteobacteria</taxon>
        <taxon>Hyphomicrobiales</taxon>
        <taxon>Reyranellaceae</taxon>
        <taxon>Reyranella</taxon>
    </lineage>
</organism>
<evidence type="ECO:0000256" key="2">
    <source>
        <dbReference type="ARBA" id="ARBA00023015"/>
    </source>
</evidence>
<dbReference type="PANTHER" id="PTHR30537:SF58">
    <property type="entry name" value="HTH-TYPE TRANSCRIPTIONAL REGULATOR PERR"/>
    <property type="match status" value="1"/>
</dbReference>
<evidence type="ECO:0000256" key="4">
    <source>
        <dbReference type="ARBA" id="ARBA00023163"/>
    </source>
</evidence>
<feature type="domain" description="HTH lysR-type" evidence="5">
    <location>
        <begin position="1"/>
        <end position="58"/>
    </location>
</feature>
<evidence type="ECO:0000313" key="7">
    <source>
        <dbReference type="Proteomes" id="UP000321058"/>
    </source>
</evidence>
<evidence type="ECO:0000313" key="6">
    <source>
        <dbReference type="EMBL" id="GEP57128.1"/>
    </source>
</evidence>
<sequence length="293" mass="32429">MPLRGIAVFAAVARLGSFKAAANELNLSPSAVSHQIRALEEELGVELFRRVSRGIRLTPDAARYAEVLDKLFERMRRATADVAAPGWSTPSTNIVRIMTPPSLATHWLTPRLPAFIEAHPGVDLRVFAVRTADGNAEDFDITIRYGDAARWKGQARPLLKEIIQPYCAPKRIRGRRSLTATQLLAQPLIQSRENALSWESWFGQRGVAYDMSDVRPLQLDPSYVAIEAAVKGVGVILESSVLTEEHVRAGRLVAPLREAKSPSTSYWLVPLRKGARQATVNAHKWLIEQANLA</sequence>
<keyword evidence="3" id="KW-0238">DNA-binding</keyword>
<comment type="similarity">
    <text evidence="1">Belongs to the LysR transcriptional regulatory family.</text>
</comment>
<dbReference type="SUPFAM" id="SSF53850">
    <property type="entry name" value="Periplasmic binding protein-like II"/>
    <property type="match status" value="1"/>
</dbReference>
<dbReference type="FunFam" id="1.10.10.10:FF:000001">
    <property type="entry name" value="LysR family transcriptional regulator"/>
    <property type="match status" value="1"/>
</dbReference>
<reference evidence="6 7" key="1">
    <citation type="submission" date="2019-07" db="EMBL/GenBank/DDBJ databases">
        <title>Whole genome shotgun sequence of Reyranella soli NBRC 108950.</title>
        <authorList>
            <person name="Hosoyama A."/>
            <person name="Uohara A."/>
            <person name="Ohji S."/>
            <person name="Ichikawa N."/>
        </authorList>
    </citation>
    <scope>NUCLEOTIDE SEQUENCE [LARGE SCALE GENOMIC DNA]</scope>
    <source>
        <strain evidence="6 7">NBRC 108950</strain>
    </source>
</reference>
<dbReference type="GO" id="GO:0043565">
    <property type="term" value="F:sequence-specific DNA binding"/>
    <property type="evidence" value="ECO:0007669"/>
    <property type="project" value="TreeGrafter"/>
</dbReference>
<dbReference type="InterPro" id="IPR058163">
    <property type="entry name" value="LysR-type_TF_proteobact-type"/>
</dbReference>
<dbReference type="SUPFAM" id="SSF46785">
    <property type="entry name" value="Winged helix' DNA-binding domain"/>
    <property type="match status" value="1"/>
</dbReference>
<keyword evidence="7" id="KW-1185">Reference proteome</keyword>
<dbReference type="InterPro" id="IPR036388">
    <property type="entry name" value="WH-like_DNA-bd_sf"/>
</dbReference>
<dbReference type="Gene3D" id="1.10.10.10">
    <property type="entry name" value="Winged helix-like DNA-binding domain superfamily/Winged helix DNA-binding domain"/>
    <property type="match status" value="1"/>
</dbReference>